<feature type="region of interest" description="Disordered" evidence="2">
    <location>
        <begin position="137"/>
        <end position="165"/>
    </location>
</feature>
<dbReference type="Gene3D" id="6.10.250.1630">
    <property type="match status" value="2"/>
</dbReference>
<feature type="region of interest" description="Disordered" evidence="2">
    <location>
        <begin position="265"/>
        <end position="303"/>
    </location>
</feature>
<protein>
    <submittedName>
        <fullName evidence="3">Uncharacterized protein</fullName>
    </submittedName>
</protein>
<evidence type="ECO:0000313" key="3">
    <source>
        <dbReference type="EMBL" id="KPP62379.1"/>
    </source>
</evidence>
<sequence>MDSGGRLTTGGRPQDGHLGSSCVCDNVSLTPPAGVDPHVFRDLPADIQKELLSSSTVDTVLRCPSSAGPSDSEPGFVTGLHLSSSECLQQRHPVELHTESRSPVCDVPPHIDPQVFAELPPELQRELLSEWTRKTSAVKMQPPARHGRPAASRGSKLATASSSQTNNLLREVIKWPLKSCSHRTTADEQTGSSVWGPKGTGLGETPFLLDLVSQPMTALLRSNSVRALQDVERVAEQPWNLYPIAEPRPVKHECYPLYCPGIHVPQSRPESSQQPQLDNTSAEGLPMSHTLQPKEGRGPRLSGWMQRPAWLSTALSSRGLQGRKQTAASP</sequence>
<feature type="compositionally biased region" description="Low complexity" evidence="2">
    <location>
        <begin position="265"/>
        <end position="276"/>
    </location>
</feature>
<proteinExistence type="predicted"/>
<evidence type="ECO:0000313" key="4">
    <source>
        <dbReference type="Proteomes" id="UP000034805"/>
    </source>
</evidence>
<dbReference type="Pfam" id="PF14377">
    <property type="entry name" value="UBM"/>
    <property type="match status" value="2"/>
</dbReference>
<keyword evidence="1" id="KW-0808">Transferase</keyword>
<name>A0A0P7TMS4_SCLFO</name>
<gene>
    <name evidence="3" type="ORF">Z043_119446</name>
</gene>
<dbReference type="Proteomes" id="UP000034805">
    <property type="component" value="Unassembled WGS sequence"/>
</dbReference>
<evidence type="ECO:0000256" key="1">
    <source>
        <dbReference type="ARBA" id="ARBA00022679"/>
    </source>
</evidence>
<evidence type="ECO:0000256" key="2">
    <source>
        <dbReference type="SAM" id="MobiDB-lite"/>
    </source>
</evidence>
<dbReference type="EMBL" id="JARO02008748">
    <property type="protein sequence ID" value="KPP62379.1"/>
    <property type="molecule type" value="Genomic_DNA"/>
</dbReference>
<reference evidence="3 4" key="1">
    <citation type="submission" date="2015-08" db="EMBL/GenBank/DDBJ databases">
        <title>The genome of the Asian arowana (Scleropages formosus).</title>
        <authorList>
            <person name="Tan M.H."/>
            <person name="Gan H.M."/>
            <person name="Croft L.J."/>
            <person name="Austin C.M."/>
        </authorList>
    </citation>
    <scope>NUCLEOTIDE SEQUENCE [LARGE SCALE GENOMIC DNA]</scope>
    <source>
        <strain evidence="3">Aro1</strain>
    </source>
</reference>
<dbReference type="AlphaFoldDB" id="A0A0P7TMS4"/>
<dbReference type="GO" id="GO:0016740">
    <property type="term" value="F:transferase activity"/>
    <property type="evidence" value="ECO:0007669"/>
    <property type="project" value="UniProtKB-KW"/>
</dbReference>
<accession>A0A0P7TMS4</accession>
<comment type="caution">
    <text evidence="3">The sequence shown here is derived from an EMBL/GenBank/DDBJ whole genome shotgun (WGS) entry which is preliminary data.</text>
</comment>
<dbReference type="InterPro" id="IPR025527">
    <property type="entry name" value="HUWE1/Rev1_UBM"/>
</dbReference>
<organism evidence="3 4">
    <name type="scientific">Scleropages formosus</name>
    <name type="common">Asian bonytongue</name>
    <name type="synonym">Osteoglossum formosum</name>
    <dbReference type="NCBI Taxonomy" id="113540"/>
    <lineage>
        <taxon>Eukaryota</taxon>
        <taxon>Metazoa</taxon>
        <taxon>Chordata</taxon>
        <taxon>Craniata</taxon>
        <taxon>Vertebrata</taxon>
        <taxon>Euteleostomi</taxon>
        <taxon>Actinopterygii</taxon>
        <taxon>Neopterygii</taxon>
        <taxon>Teleostei</taxon>
        <taxon>Osteoglossocephala</taxon>
        <taxon>Osteoglossomorpha</taxon>
        <taxon>Osteoglossiformes</taxon>
        <taxon>Osteoglossidae</taxon>
        <taxon>Scleropages</taxon>
    </lineage>
</organism>